<dbReference type="InterPro" id="IPR027417">
    <property type="entry name" value="P-loop_NTPase"/>
</dbReference>
<dbReference type="PANTHER" id="PTHR10887:SF495">
    <property type="entry name" value="HELICASE SENATAXIN ISOFORM X1-RELATED"/>
    <property type="match status" value="1"/>
</dbReference>
<gene>
    <name evidence="2" type="ORF">DFH07DRAFT_814450</name>
</gene>
<dbReference type="EMBL" id="JARJLG010000044">
    <property type="protein sequence ID" value="KAJ7761893.1"/>
    <property type="molecule type" value="Genomic_DNA"/>
</dbReference>
<name>A0AAD7JD14_9AGAR</name>
<sequence>MPIQLGTFIGRHVYDDKLKSEHRNTAPCCQFIDVSKGKEVKKGLSWINTAEINAVMAQARQCHTKGRSYRIITPYDAQRGMLEKALKASKIPWEDKVFCVDSFQGNEDDYIIVSIVRTDKIGFLAEKRRVNVMLSRCKKGLRLCVNRAFLEGAAKDSLVGLLASEIGESAWV</sequence>
<comment type="caution">
    <text evidence="2">The sequence shown here is derived from an EMBL/GenBank/DDBJ whole genome shotgun (WGS) entry which is preliminary data.</text>
</comment>
<evidence type="ECO:0000259" key="1">
    <source>
        <dbReference type="Pfam" id="PF13087"/>
    </source>
</evidence>
<accession>A0AAD7JD14</accession>
<evidence type="ECO:0000313" key="3">
    <source>
        <dbReference type="Proteomes" id="UP001215280"/>
    </source>
</evidence>
<dbReference type="PANTHER" id="PTHR10887">
    <property type="entry name" value="DNA2/NAM7 HELICASE FAMILY"/>
    <property type="match status" value="1"/>
</dbReference>
<keyword evidence="3" id="KW-1185">Reference proteome</keyword>
<dbReference type="InterPro" id="IPR041679">
    <property type="entry name" value="DNA2/NAM7-like_C"/>
</dbReference>
<dbReference type="Proteomes" id="UP001215280">
    <property type="component" value="Unassembled WGS sequence"/>
</dbReference>
<organism evidence="2 3">
    <name type="scientific">Mycena maculata</name>
    <dbReference type="NCBI Taxonomy" id="230809"/>
    <lineage>
        <taxon>Eukaryota</taxon>
        <taxon>Fungi</taxon>
        <taxon>Dikarya</taxon>
        <taxon>Basidiomycota</taxon>
        <taxon>Agaricomycotina</taxon>
        <taxon>Agaricomycetes</taxon>
        <taxon>Agaricomycetidae</taxon>
        <taxon>Agaricales</taxon>
        <taxon>Marasmiineae</taxon>
        <taxon>Mycenaceae</taxon>
        <taxon>Mycena</taxon>
    </lineage>
</organism>
<feature type="domain" description="DNA2/NAM7 helicase-like C-terminal" evidence="1">
    <location>
        <begin position="21"/>
        <end position="143"/>
    </location>
</feature>
<dbReference type="SUPFAM" id="SSF52540">
    <property type="entry name" value="P-loop containing nucleoside triphosphate hydrolases"/>
    <property type="match status" value="1"/>
</dbReference>
<dbReference type="InterPro" id="IPR045055">
    <property type="entry name" value="DNA2/NAM7-like"/>
</dbReference>
<dbReference type="CDD" id="cd18808">
    <property type="entry name" value="SF1_C_Upf1"/>
    <property type="match status" value="1"/>
</dbReference>
<dbReference type="Pfam" id="PF13087">
    <property type="entry name" value="AAA_12"/>
    <property type="match status" value="1"/>
</dbReference>
<dbReference type="InterPro" id="IPR047187">
    <property type="entry name" value="SF1_C_Upf1"/>
</dbReference>
<dbReference type="AlphaFoldDB" id="A0AAD7JD14"/>
<proteinExistence type="predicted"/>
<evidence type="ECO:0000313" key="2">
    <source>
        <dbReference type="EMBL" id="KAJ7761893.1"/>
    </source>
</evidence>
<dbReference type="Gene3D" id="3.40.50.300">
    <property type="entry name" value="P-loop containing nucleotide triphosphate hydrolases"/>
    <property type="match status" value="1"/>
</dbReference>
<reference evidence="2" key="1">
    <citation type="submission" date="2023-03" db="EMBL/GenBank/DDBJ databases">
        <title>Massive genome expansion in bonnet fungi (Mycena s.s.) driven by repeated elements and novel gene families across ecological guilds.</title>
        <authorList>
            <consortium name="Lawrence Berkeley National Laboratory"/>
            <person name="Harder C.B."/>
            <person name="Miyauchi S."/>
            <person name="Viragh M."/>
            <person name="Kuo A."/>
            <person name="Thoen E."/>
            <person name="Andreopoulos B."/>
            <person name="Lu D."/>
            <person name="Skrede I."/>
            <person name="Drula E."/>
            <person name="Henrissat B."/>
            <person name="Morin E."/>
            <person name="Kohler A."/>
            <person name="Barry K."/>
            <person name="LaButti K."/>
            <person name="Morin E."/>
            <person name="Salamov A."/>
            <person name="Lipzen A."/>
            <person name="Mereny Z."/>
            <person name="Hegedus B."/>
            <person name="Baldrian P."/>
            <person name="Stursova M."/>
            <person name="Weitz H."/>
            <person name="Taylor A."/>
            <person name="Grigoriev I.V."/>
            <person name="Nagy L.G."/>
            <person name="Martin F."/>
            <person name="Kauserud H."/>
        </authorList>
    </citation>
    <scope>NUCLEOTIDE SEQUENCE</scope>
    <source>
        <strain evidence="2">CBHHK188m</strain>
    </source>
</reference>
<protein>
    <submittedName>
        <fullName evidence="2">AAA domain-containing protein</fullName>
    </submittedName>
</protein>